<feature type="compositionally biased region" description="Polar residues" evidence="5">
    <location>
        <begin position="64"/>
        <end position="73"/>
    </location>
</feature>
<keyword evidence="2 4" id="KW-0863">Zinc-finger</keyword>
<dbReference type="Gene3D" id="6.10.140.2220">
    <property type="match status" value="1"/>
</dbReference>
<dbReference type="AlphaFoldDB" id="A0A0C3QMD6"/>
<feature type="region of interest" description="Disordered" evidence="5">
    <location>
        <begin position="62"/>
        <end position="120"/>
    </location>
</feature>
<reference evidence="8" key="2">
    <citation type="submission" date="2015-01" db="EMBL/GenBank/DDBJ databases">
        <title>Evolutionary Origins and Diversification of the Mycorrhizal Mutualists.</title>
        <authorList>
            <consortium name="DOE Joint Genome Institute"/>
            <consortium name="Mycorrhizal Genomics Consortium"/>
            <person name="Kohler A."/>
            <person name="Kuo A."/>
            <person name="Nagy L.G."/>
            <person name="Floudas D."/>
            <person name="Copeland A."/>
            <person name="Barry K.W."/>
            <person name="Cichocki N."/>
            <person name="Veneault-Fourrey C."/>
            <person name="LaButti K."/>
            <person name="Lindquist E.A."/>
            <person name="Lipzen A."/>
            <person name="Lundell T."/>
            <person name="Morin E."/>
            <person name="Murat C."/>
            <person name="Riley R."/>
            <person name="Ohm R."/>
            <person name="Sun H."/>
            <person name="Tunlid A."/>
            <person name="Henrissat B."/>
            <person name="Grigoriev I.V."/>
            <person name="Hibbett D.S."/>
            <person name="Martin F."/>
        </authorList>
    </citation>
    <scope>NUCLEOTIDE SEQUENCE [LARGE SCALE GENOMIC DNA]</scope>
    <source>
        <strain evidence="8">MUT 4182</strain>
    </source>
</reference>
<sequence length="261" mass="28558">MTEETNGQPMITHRCHVCGVPTTYWCSRCHNIWYCSVEHMQCNWETHKNYCEPFEMRNAPSIVGPQSRQVPSRTDSYPPTFPSPTSPVDGINARGYPSRSYTVPLPPGSRAAAAPEPTGNASTTTFQAVLFPFNEERPRLVDVACLAQPQSSGPTIWTPMPQDQLGGIQEITSMIITHGVGGAPLRFPLHLFYGTNSFGDGSPVNQVIARMTAGKSTYQWAGNIVALKFSGSRRQGYTDATYNDVAPLIASFLATPGERNS</sequence>
<name>A0A0C3QMD6_9AGAM</name>
<keyword evidence="8" id="KW-1185">Reference proteome</keyword>
<evidence type="ECO:0000256" key="1">
    <source>
        <dbReference type="ARBA" id="ARBA00022723"/>
    </source>
</evidence>
<protein>
    <recommendedName>
        <fullName evidence="6">MYND-type domain-containing protein</fullName>
    </recommendedName>
</protein>
<keyword evidence="3" id="KW-0862">Zinc</keyword>
<gene>
    <name evidence="7" type="ORF">M407DRAFT_150790</name>
</gene>
<evidence type="ECO:0000256" key="3">
    <source>
        <dbReference type="ARBA" id="ARBA00022833"/>
    </source>
</evidence>
<accession>A0A0C3QMD6</accession>
<dbReference type="EMBL" id="KN822944">
    <property type="protein sequence ID" value="KIO34110.1"/>
    <property type="molecule type" value="Genomic_DNA"/>
</dbReference>
<evidence type="ECO:0000256" key="5">
    <source>
        <dbReference type="SAM" id="MobiDB-lite"/>
    </source>
</evidence>
<dbReference type="PROSITE" id="PS50865">
    <property type="entry name" value="ZF_MYND_2"/>
    <property type="match status" value="1"/>
</dbReference>
<keyword evidence="1" id="KW-0479">Metal-binding</keyword>
<dbReference type="HOGENOM" id="CLU_086128_0_0_1"/>
<evidence type="ECO:0000256" key="2">
    <source>
        <dbReference type="ARBA" id="ARBA00022771"/>
    </source>
</evidence>
<dbReference type="OrthoDB" id="437457at2759"/>
<dbReference type="Pfam" id="PF01753">
    <property type="entry name" value="zf-MYND"/>
    <property type="match status" value="1"/>
</dbReference>
<evidence type="ECO:0000259" key="6">
    <source>
        <dbReference type="PROSITE" id="PS50865"/>
    </source>
</evidence>
<evidence type="ECO:0000256" key="4">
    <source>
        <dbReference type="PROSITE-ProRule" id="PRU00134"/>
    </source>
</evidence>
<evidence type="ECO:0000313" key="7">
    <source>
        <dbReference type="EMBL" id="KIO34110.1"/>
    </source>
</evidence>
<dbReference type="GO" id="GO:0008270">
    <property type="term" value="F:zinc ion binding"/>
    <property type="evidence" value="ECO:0007669"/>
    <property type="project" value="UniProtKB-KW"/>
</dbReference>
<dbReference type="InterPro" id="IPR002893">
    <property type="entry name" value="Znf_MYND"/>
</dbReference>
<feature type="domain" description="MYND-type" evidence="6">
    <location>
        <begin position="15"/>
        <end position="51"/>
    </location>
</feature>
<organism evidence="7 8">
    <name type="scientific">Tulasnella calospora MUT 4182</name>
    <dbReference type="NCBI Taxonomy" id="1051891"/>
    <lineage>
        <taxon>Eukaryota</taxon>
        <taxon>Fungi</taxon>
        <taxon>Dikarya</taxon>
        <taxon>Basidiomycota</taxon>
        <taxon>Agaricomycotina</taxon>
        <taxon>Agaricomycetes</taxon>
        <taxon>Cantharellales</taxon>
        <taxon>Tulasnellaceae</taxon>
        <taxon>Tulasnella</taxon>
    </lineage>
</organism>
<reference evidence="7 8" key="1">
    <citation type="submission" date="2014-04" db="EMBL/GenBank/DDBJ databases">
        <authorList>
            <consortium name="DOE Joint Genome Institute"/>
            <person name="Kuo A."/>
            <person name="Girlanda M."/>
            <person name="Perotto S."/>
            <person name="Kohler A."/>
            <person name="Nagy L.G."/>
            <person name="Floudas D."/>
            <person name="Copeland A."/>
            <person name="Barry K.W."/>
            <person name="Cichocki N."/>
            <person name="Veneault-Fourrey C."/>
            <person name="LaButti K."/>
            <person name="Lindquist E.A."/>
            <person name="Lipzen A."/>
            <person name="Lundell T."/>
            <person name="Morin E."/>
            <person name="Murat C."/>
            <person name="Sun H."/>
            <person name="Tunlid A."/>
            <person name="Henrissat B."/>
            <person name="Grigoriev I.V."/>
            <person name="Hibbett D.S."/>
            <person name="Martin F."/>
            <person name="Nordberg H.P."/>
            <person name="Cantor M.N."/>
            <person name="Hua S.X."/>
        </authorList>
    </citation>
    <scope>NUCLEOTIDE SEQUENCE [LARGE SCALE GENOMIC DNA]</scope>
    <source>
        <strain evidence="7 8">MUT 4182</strain>
    </source>
</reference>
<dbReference type="STRING" id="1051891.A0A0C3QMD6"/>
<dbReference type="SUPFAM" id="SSF144232">
    <property type="entry name" value="HIT/MYND zinc finger-like"/>
    <property type="match status" value="1"/>
</dbReference>
<dbReference type="Proteomes" id="UP000054248">
    <property type="component" value="Unassembled WGS sequence"/>
</dbReference>
<evidence type="ECO:0000313" key="8">
    <source>
        <dbReference type="Proteomes" id="UP000054248"/>
    </source>
</evidence>
<proteinExistence type="predicted"/>